<dbReference type="Pfam" id="PF00560">
    <property type="entry name" value="LRR_1"/>
    <property type="match status" value="5"/>
</dbReference>
<keyword evidence="13 23" id="KW-0547">Nucleotide-binding</keyword>
<keyword evidence="15 23" id="KW-0067">ATP-binding</keyword>
<evidence type="ECO:0000256" key="6">
    <source>
        <dbReference type="ARBA" id="ARBA00022527"/>
    </source>
</evidence>
<dbReference type="InterPro" id="IPR001611">
    <property type="entry name" value="Leu-rich_rpt"/>
</dbReference>
<evidence type="ECO:0000259" key="26">
    <source>
        <dbReference type="PROSITE" id="PS50011"/>
    </source>
</evidence>
<dbReference type="OrthoDB" id="676979at2759"/>
<dbReference type="InterPro" id="IPR013210">
    <property type="entry name" value="LRR_N_plant-typ"/>
</dbReference>
<evidence type="ECO:0000256" key="15">
    <source>
        <dbReference type="ARBA" id="ARBA00022840"/>
    </source>
</evidence>
<dbReference type="PROSITE" id="PS00109">
    <property type="entry name" value="PROTEIN_KINASE_TYR"/>
    <property type="match status" value="1"/>
</dbReference>
<dbReference type="AlphaFoldDB" id="A0A9Q0GLA9"/>
<evidence type="ECO:0000256" key="2">
    <source>
        <dbReference type="ARBA" id="ARBA00004236"/>
    </source>
</evidence>
<evidence type="ECO:0000256" key="20">
    <source>
        <dbReference type="ARBA" id="ARBA00038043"/>
    </source>
</evidence>
<evidence type="ECO:0000256" key="8">
    <source>
        <dbReference type="ARBA" id="ARBA00022614"/>
    </source>
</evidence>
<keyword evidence="11" id="KW-0732">Signal</keyword>
<dbReference type="InterPro" id="IPR003591">
    <property type="entry name" value="Leu-rich_rpt_typical-subtyp"/>
</dbReference>
<evidence type="ECO:0000256" key="18">
    <source>
        <dbReference type="ARBA" id="ARBA00023170"/>
    </source>
</evidence>
<evidence type="ECO:0000256" key="24">
    <source>
        <dbReference type="SAM" id="MobiDB-lite"/>
    </source>
</evidence>
<dbReference type="PANTHER" id="PTHR48053">
    <property type="entry name" value="LEUCINE RICH REPEAT FAMILY PROTEIN, EXPRESSED"/>
    <property type="match status" value="1"/>
</dbReference>
<dbReference type="Pfam" id="PF08263">
    <property type="entry name" value="LRRNT_2"/>
    <property type="match status" value="1"/>
</dbReference>
<evidence type="ECO:0000256" key="19">
    <source>
        <dbReference type="ARBA" id="ARBA00023180"/>
    </source>
</evidence>
<organism evidence="27 28">
    <name type="scientific">Turnera subulata</name>
    <dbReference type="NCBI Taxonomy" id="218843"/>
    <lineage>
        <taxon>Eukaryota</taxon>
        <taxon>Viridiplantae</taxon>
        <taxon>Streptophyta</taxon>
        <taxon>Embryophyta</taxon>
        <taxon>Tracheophyta</taxon>
        <taxon>Spermatophyta</taxon>
        <taxon>Magnoliopsida</taxon>
        <taxon>eudicotyledons</taxon>
        <taxon>Gunneridae</taxon>
        <taxon>Pentapetalae</taxon>
        <taxon>rosids</taxon>
        <taxon>fabids</taxon>
        <taxon>Malpighiales</taxon>
        <taxon>Passifloraceae</taxon>
        <taxon>Turnera</taxon>
    </lineage>
</organism>
<protein>
    <recommendedName>
        <fullName evidence="4">non-specific serine/threonine protein kinase</fullName>
        <ecNumber evidence="4">2.7.11.1</ecNumber>
    </recommendedName>
</protein>
<dbReference type="SUPFAM" id="SSF52058">
    <property type="entry name" value="L domain-like"/>
    <property type="match status" value="1"/>
</dbReference>
<keyword evidence="18" id="KW-0675">Receptor</keyword>
<keyword evidence="5" id="KW-0134">Cell wall</keyword>
<dbReference type="InterPro" id="IPR000719">
    <property type="entry name" value="Prot_kinase_dom"/>
</dbReference>
<dbReference type="Pfam" id="PF00069">
    <property type="entry name" value="Pkinase"/>
    <property type="match status" value="1"/>
</dbReference>
<name>A0A9Q0GLA9_9ROSI</name>
<dbReference type="Pfam" id="PF23598">
    <property type="entry name" value="LRR_14"/>
    <property type="match status" value="1"/>
</dbReference>
<reference evidence="27" key="1">
    <citation type="submission" date="2022-02" db="EMBL/GenBank/DDBJ databases">
        <authorList>
            <person name="Henning P.M."/>
            <person name="McCubbin A.G."/>
            <person name="Shore J.S."/>
        </authorList>
    </citation>
    <scope>NUCLEOTIDE SEQUENCE</scope>
    <source>
        <strain evidence="27">F60SS</strain>
        <tissue evidence="27">Leaves</tissue>
    </source>
</reference>
<dbReference type="SUPFAM" id="SSF56112">
    <property type="entry name" value="Protein kinase-like (PK-like)"/>
    <property type="match status" value="1"/>
</dbReference>
<dbReference type="FunFam" id="1.10.510.10:FF:000445">
    <property type="entry name" value="MDIS1-interacting receptor like kinase 2"/>
    <property type="match status" value="1"/>
</dbReference>
<keyword evidence="6" id="KW-0723">Serine/threonine-protein kinase</keyword>
<evidence type="ECO:0000256" key="1">
    <source>
        <dbReference type="ARBA" id="ARBA00004191"/>
    </source>
</evidence>
<evidence type="ECO:0000256" key="11">
    <source>
        <dbReference type="ARBA" id="ARBA00022729"/>
    </source>
</evidence>
<keyword evidence="12" id="KW-0677">Repeat</keyword>
<dbReference type="InterPro" id="IPR032675">
    <property type="entry name" value="LRR_dom_sf"/>
</dbReference>
<dbReference type="FunFam" id="3.30.200.20:FF:000309">
    <property type="entry name" value="Leucine-rich repeat receptor protein kinase MSP1"/>
    <property type="match status" value="1"/>
</dbReference>
<dbReference type="FunFam" id="3.80.10.10:FF:000177">
    <property type="entry name" value="Leucine-rich repeat receptor-like serine/threonine-protein kinase At1g17230"/>
    <property type="match status" value="1"/>
</dbReference>
<dbReference type="PROSITE" id="PS50011">
    <property type="entry name" value="PROTEIN_KINASE_DOM"/>
    <property type="match status" value="1"/>
</dbReference>
<comment type="subcellular location">
    <subcellularLocation>
        <location evidence="2">Cell membrane</location>
    </subcellularLocation>
    <subcellularLocation>
        <location evidence="3">Membrane</location>
        <topology evidence="3">Single-pass type I membrane protein</topology>
    </subcellularLocation>
    <subcellularLocation>
        <location evidence="1">Secreted</location>
        <location evidence="1">Cell wall</location>
    </subcellularLocation>
</comment>
<keyword evidence="7" id="KW-0597">Phosphoprotein</keyword>
<keyword evidence="19" id="KW-0325">Glycoprotein</keyword>
<dbReference type="InterPro" id="IPR011009">
    <property type="entry name" value="Kinase-like_dom_sf"/>
</dbReference>
<comment type="caution">
    <text evidence="27">The sequence shown here is derived from an EMBL/GenBank/DDBJ whole genome shotgun (WGS) entry which is preliminary data.</text>
</comment>
<dbReference type="GO" id="GO:0005886">
    <property type="term" value="C:plasma membrane"/>
    <property type="evidence" value="ECO:0007669"/>
    <property type="project" value="UniProtKB-SubCell"/>
</dbReference>
<evidence type="ECO:0000256" key="17">
    <source>
        <dbReference type="ARBA" id="ARBA00023136"/>
    </source>
</evidence>
<evidence type="ECO:0000256" key="16">
    <source>
        <dbReference type="ARBA" id="ARBA00022989"/>
    </source>
</evidence>
<evidence type="ECO:0000256" key="3">
    <source>
        <dbReference type="ARBA" id="ARBA00004479"/>
    </source>
</evidence>
<evidence type="ECO:0000256" key="7">
    <source>
        <dbReference type="ARBA" id="ARBA00022553"/>
    </source>
</evidence>
<evidence type="ECO:0000256" key="13">
    <source>
        <dbReference type="ARBA" id="ARBA00022741"/>
    </source>
</evidence>
<keyword evidence="5" id="KW-0964">Secreted</keyword>
<feature type="transmembrane region" description="Helical" evidence="25">
    <location>
        <begin position="658"/>
        <end position="682"/>
    </location>
</feature>
<dbReference type="GO" id="GO:0005524">
    <property type="term" value="F:ATP binding"/>
    <property type="evidence" value="ECO:0007669"/>
    <property type="project" value="UniProtKB-UniRule"/>
</dbReference>
<evidence type="ECO:0000256" key="12">
    <source>
        <dbReference type="ARBA" id="ARBA00022737"/>
    </source>
</evidence>
<dbReference type="FunFam" id="3.80.10.10:FF:000400">
    <property type="entry name" value="Nuclear pore complex protein NUP107"/>
    <property type="match status" value="1"/>
</dbReference>
<dbReference type="InterPro" id="IPR055414">
    <property type="entry name" value="LRR_R13L4/SHOC2-like"/>
</dbReference>
<keyword evidence="16 25" id="KW-1133">Transmembrane helix</keyword>
<evidence type="ECO:0000256" key="5">
    <source>
        <dbReference type="ARBA" id="ARBA00022512"/>
    </source>
</evidence>
<evidence type="ECO:0000256" key="21">
    <source>
        <dbReference type="ARBA" id="ARBA00047899"/>
    </source>
</evidence>
<dbReference type="GO" id="GO:0004674">
    <property type="term" value="F:protein serine/threonine kinase activity"/>
    <property type="evidence" value="ECO:0007669"/>
    <property type="project" value="UniProtKB-KW"/>
</dbReference>
<sequence>MISPRDMIPRHETLSSIFFKVPFLLLLVHYFSCMEFAYAASSTTSSSGRNQAEALLDWKASLDSQSQSRLSSWVGNNACNSWVGISCTNNPGVVTNMTLTHLGLKGTLDAFNFSAFTDLLILNFWNISLYGNIPANVTNLTKLKQLRLCTNHFTGNIPPEIGVLTNLEFISFCQNYLTGFIPASIGNLTKLSILYLWSNQLSGSIPQEIGLLRSLHKLSMSWNLFMGTIPATIRNLTNLSSLELWNNQLSGSLPQEIGLLHSINEIFLNQNFLSGTIPSSIGNLTNVYSLILAMNNFSGTLPASIGKLTGLSDLRLQVNLFSGVLPLEMNNLTQLKTLHLSGNQLTGHLPQDICLGGLLVNLTVASNHFSGPIPKTLRNCTNLVRLRLDWNNFRSNISEDLGVYPDLDYVDLSYNNLYGEVSSSWGQCKNMTSLKISGNNISGKLPSELGNAVQLRLIDLSWNHIEGAIPPELGNLNLLFNLSLNSNQLSGTIPPELKMLSSLEYLNLAENNFSGSIIKELGECLRLSYMNLSHNKFVERIPPEIGHLHLLRYLDLSHNLLAGEIPSELGFLRVIEMLNLSHNNLSGLIPATFDRLSSLTSINISYNELEGRLPNCKAFQEASFDEYRNNSGLCGELSGLRPCYTTKRSKPMTQKTKMVIAITVIGCLLFSFSIGGCTFLTYERVRRKQQKAVVPEHIDLFTVLGHDGKLLYENIMEATEGFDSKYLIGEGGHGTVYKAIMATDRVVAVKKLHASEAGNLLNLKAFESEICVLTKIRHRNIAKLYGFCPHPKQSFLVYEYIEKGSLRKVFTNEEQAMELDWTKRLNIVKGLASALAYLHHDCSPPIVHRDVSSSNILLDREWEAHLSDFGTAKLLMPDSSHWTSLAGNFGYAAPEIAFTMKVDEKSDVYSFGVVTLEIITGKHPEELISSLSSPPPSSLPSSSSSPPLSVNRPALLMELLDQRIPPPRNRVANGLACITRIELSCMNINPSSRPTTKQVSFELIPRRPPLEQPLSSIRLDDLLPSIHNTDEAQIS</sequence>
<dbReference type="InterPro" id="IPR008266">
    <property type="entry name" value="Tyr_kinase_AS"/>
</dbReference>
<feature type="compositionally biased region" description="Low complexity" evidence="24">
    <location>
        <begin position="939"/>
        <end position="949"/>
    </location>
</feature>
<dbReference type="Proteomes" id="UP001141552">
    <property type="component" value="Unassembled WGS sequence"/>
</dbReference>
<dbReference type="Pfam" id="PF13855">
    <property type="entry name" value="LRR_8"/>
    <property type="match status" value="1"/>
</dbReference>
<comment type="catalytic activity">
    <reaction evidence="21">
        <text>L-threonyl-[protein] + ATP = O-phospho-L-threonyl-[protein] + ADP + H(+)</text>
        <dbReference type="Rhea" id="RHEA:46608"/>
        <dbReference type="Rhea" id="RHEA-COMP:11060"/>
        <dbReference type="Rhea" id="RHEA-COMP:11605"/>
        <dbReference type="ChEBI" id="CHEBI:15378"/>
        <dbReference type="ChEBI" id="CHEBI:30013"/>
        <dbReference type="ChEBI" id="CHEBI:30616"/>
        <dbReference type="ChEBI" id="CHEBI:61977"/>
        <dbReference type="ChEBI" id="CHEBI:456216"/>
        <dbReference type="EC" id="2.7.11.1"/>
    </reaction>
</comment>
<keyword evidence="8" id="KW-0433">Leucine-rich repeat</keyword>
<gene>
    <name evidence="27" type="ORF">Tsubulata_005847</name>
</gene>
<dbReference type="Gene3D" id="1.10.510.10">
    <property type="entry name" value="Transferase(Phosphotransferase) domain 1"/>
    <property type="match status" value="1"/>
</dbReference>
<keyword evidence="14" id="KW-0418">Kinase</keyword>
<accession>A0A9Q0GLA9</accession>
<keyword evidence="9" id="KW-0808">Transferase</keyword>
<evidence type="ECO:0000256" key="14">
    <source>
        <dbReference type="ARBA" id="ARBA00022777"/>
    </source>
</evidence>
<dbReference type="InterPro" id="IPR051716">
    <property type="entry name" value="Plant_RL_S/T_kinase"/>
</dbReference>
<evidence type="ECO:0000313" key="27">
    <source>
        <dbReference type="EMBL" id="KAJ4850326.1"/>
    </source>
</evidence>
<dbReference type="Gene3D" id="3.80.10.10">
    <property type="entry name" value="Ribonuclease Inhibitor"/>
    <property type="match status" value="3"/>
</dbReference>
<dbReference type="EMBL" id="JAKUCV010000367">
    <property type="protein sequence ID" value="KAJ4850326.1"/>
    <property type="molecule type" value="Genomic_DNA"/>
</dbReference>
<keyword evidence="17 25" id="KW-0472">Membrane</keyword>
<dbReference type="SUPFAM" id="SSF52047">
    <property type="entry name" value="RNI-like"/>
    <property type="match status" value="1"/>
</dbReference>
<evidence type="ECO:0000256" key="22">
    <source>
        <dbReference type="ARBA" id="ARBA00048679"/>
    </source>
</evidence>
<feature type="region of interest" description="Disordered" evidence="24">
    <location>
        <begin position="927"/>
        <end position="949"/>
    </location>
</feature>
<keyword evidence="10 25" id="KW-0812">Transmembrane</keyword>
<dbReference type="InterPro" id="IPR017441">
    <property type="entry name" value="Protein_kinase_ATP_BS"/>
</dbReference>
<dbReference type="Gene3D" id="3.30.200.20">
    <property type="entry name" value="Phosphorylase Kinase, domain 1"/>
    <property type="match status" value="1"/>
</dbReference>
<evidence type="ECO:0000256" key="23">
    <source>
        <dbReference type="PROSITE-ProRule" id="PRU10141"/>
    </source>
</evidence>
<evidence type="ECO:0000256" key="10">
    <source>
        <dbReference type="ARBA" id="ARBA00022692"/>
    </source>
</evidence>
<reference evidence="27" key="2">
    <citation type="journal article" date="2023" name="Plants (Basel)">
        <title>Annotation of the Turnera subulata (Passifloraceae) Draft Genome Reveals the S-Locus Evolved after the Divergence of Turneroideae from Passifloroideae in a Stepwise Manner.</title>
        <authorList>
            <person name="Henning P.M."/>
            <person name="Roalson E.H."/>
            <person name="Mir W."/>
            <person name="McCubbin A.G."/>
            <person name="Shore J.S."/>
        </authorList>
    </citation>
    <scope>NUCLEOTIDE SEQUENCE</scope>
    <source>
        <strain evidence="27">F60SS</strain>
    </source>
</reference>
<keyword evidence="28" id="KW-1185">Reference proteome</keyword>
<comment type="similarity">
    <text evidence="20">Belongs to the polygalacturonase-inhibiting protein family.</text>
</comment>
<comment type="catalytic activity">
    <reaction evidence="22">
        <text>L-seryl-[protein] + ATP = O-phospho-L-seryl-[protein] + ADP + H(+)</text>
        <dbReference type="Rhea" id="RHEA:17989"/>
        <dbReference type="Rhea" id="RHEA-COMP:9863"/>
        <dbReference type="Rhea" id="RHEA-COMP:11604"/>
        <dbReference type="ChEBI" id="CHEBI:15378"/>
        <dbReference type="ChEBI" id="CHEBI:29999"/>
        <dbReference type="ChEBI" id="CHEBI:30616"/>
        <dbReference type="ChEBI" id="CHEBI:83421"/>
        <dbReference type="ChEBI" id="CHEBI:456216"/>
        <dbReference type="EC" id="2.7.11.1"/>
    </reaction>
</comment>
<evidence type="ECO:0000313" key="28">
    <source>
        <dbReference type="Proteomes" id="UP001141552"/>
    </source>
</evidence>
<dbReference type="PROSITE" id="PS00107">
    <property type="entry name" value="PROTEIN_KINASE_ATP"/>
    <property type="match status" value="1"/>
</dbReference>
<evidence type="ECO:0000256" key="9">
    <source>
        <dbReference type="ARBA" id="ARBA00022679"/>
    </source>
</evidence>
<dbReference type="PANTHER" id="PTHR48053:SF166">
    <property type="entry name" value="PROTEIN KINASE DOMAIN-CONTAINING PROTEIN"/>
    <property type="match status" value="1"/>
</dbReference>
<proteinExistence type="inferred from homology"/>
<evidence type="ECO:0000256" key="4">
    <source>
        <dbReference type="ARBA" id="ARBA00012513"/>
    </source>
</evidence>
<dbReference type="SMART" id="SM00369">
    <property type="entry name" value="LRR_TYP"/>
    <property type="match status" value="7"/>
</dbReference>
<feature type="domain" description="Protein kinase" evidence="26">
    <location>
        <begin position="722"/>
        <end position="1010"/>
    </location>
</feature>
<dbReference type="FunFam" id="3.80.10.10:FF:000719">
    <property type="entry name" value="MDIS1-interacting receptor like kinase 2 isoform A"/>
    <property type="match status" value="1"/>
</dbReference>
<dbReference type="EC" id="2.7.11.1" evidence="4"/>
<feature type="binding site" evidence="23">
    <location>
        <position position="751"/>
    </location>
    <ligand>
        <name>ATP</name>
        <dbReference type="ChEBI" id="CHEBI:30616"/>
    </ligand>
</feature>
<evidence type="ECO:0000256" key="25">
    <source>
        <dbReference type="SAM" id="Phobius"/>
    </source>
</evidence>